<dbReference type="Proteomes" id="UP000545761">
    <property type="component" value="Unassembled WGS sequence"/>
</dbReference>
<organism evidence="2 3">
    <name type="scientific">Streptomyces himalayensis subsp. himalayensis</name>
    <dbReference type="NCBI Taxonomy" id="2756131"/>
    <lineage>
        <taxon>Bacteria</taxon>
        <taxon>Bacillati</taxon>
        <taxon>Actinomycetota</taxon>
        <taxon>Actinomycetes</taxon>
        <taxon>Kitasatosporales</taxon>
        <taxon>Streptomycetaceae</taxon>
        <taxon>Streptomyces</taxon>
        <taxon>Streptomyces himalayensis</taxon>
    </lineage>
</organism>
<gene>
    <name evidence="2" type="ORF">H1D24_07430</name>
</gene>
<dbReference type="InterPro" id="IPR053140">
    <property type="entry name" value="GDSL_Rv0518-like"/>
</dbReference>
<feature type="domain" description="SGNH hydrolase-type esterase" evidence="1">
    <location>
        <begin position="225"/>
        <end position="423"/>
    </location>
</feature>
<sequence length="441" mass="46062">MPRPVTLFTGQWAEEARPRSAAVWLVLAAIVGLLLAGVPGSAEASEASGESGRRWVASWATAQHTTKGSLENQTVRTIVHLTQGGDLVRVRIGNTLGTEPMEIGAVMVGLRDSGARLVKGTVRAATFDGSRSVVVPPGEYVVSDPVRFATTQQQDLVVSMHVPGNVVPSAHDAAFDTNYLTAAGAGDHTGDLDDGAFTTTTTSHLMLMAVDVSTTSARGTVVVTGGSVTDGAGSRTTGYMGTGPAAPPNSRWSDVLARRIVAELPGNAQFAVANAGIGGNTASRECAIASGPYSNVEDRFARDVLGLSGVSHVFVYAGTNDLGFGCGADQIIAAFTRLVERAHARGVKVVFATITPRLTYTALQNEERFEVNSWILRGGNCGGVCDGVMNFDAVVSWSANPNAIDPRYDAGDMIHPNADGYRRMGQVIDLGFLAGESSPGR</sequence>
<dbReference type="Gene3D" id="3.40.50.1110">
    <property type="entry name" value="SGNH hydrolase"/>
    <property type="match status" value="1"/>
</dbReference>
<dbReference type="AlphaFoldDB" id="A0A7W0I7W8"/>
<dbReference type="EMBL" id="JACEHE010000003">
    <property type="protein sequence ID" value="MBA2945647.1"/>
    <property type="molecule type" value="Genomic_DNA"/>
</dbReference>
<dbReference type="InterPro" id="IPR013830">
    <property type="entry name" value="SGNH_hydro"/>
</dbReference>
<evidence type="ECO:0000313" key="3">
    <source>
        <dbReference type="Proteomes" id="UP000545761"/>
    </source>
</evidence>
<accession>A0A7W0I7W8</accession>
<comment type="caution">
    <text evidence="2">The sequence shown here is derived from an EMBL/GenBank/DDBJ whole genome shotgun (WGS) entry which is preliminary data.</text>
</comment>
<reference evidence="2 3" key="1">
    <citation type="submission" date="2020-07" db="EMBL/GenBank/DDBJ databases">
        <title>Streptomyces isolated from Indian soil.</title>
        <authorList>
            <person name="Mandal S."/>
            <person name="Maiti P.K."/>
        </authorList>
    </citation>
    <scope>NUCLEOTIDE SEQUENCE [LARGE SCALE GENOMIC DNA]</scope>
    <source>
        <strain evidence="2 3">PSKA28</strain>
    </source>
</reference>
<evidence type="ECO:0000313" key="2">
    <source>
        <dbReference type="EMBL" id="MBA2945647.1"/>
    </source>
</evidence>
<dbReference type="Pfam" id="PF13472">
    <property type="entry name" value="Lipase_GDSL_2"/>
    <property type="match status" value="1"/>
</dbReference>
<evidence type="ECO:0000259" key="1">
    <source>
        <dbReference type="Pfam" id="PF13472"/>
    </source>
</evidence>
<dbReference type="RefSeq" id="WP_181656578.1">
    <property type="nucleotide sequence ID" value="NZ_JACEHE010000003.1"/>
</dbReference>
<dbReference type="PANTHER" id="PTHR43784:SF2">
    <property type="entry name" value="GDSL-LIKE LIPASE_ACYLHYDROLASE, PUTATIVE (AFU_ORTHOLOGUE AFUA_2G00820)-RELATED"/>
    <property type="match status" value="1"/>
</dbReference>
<dbReference type="InterPro" id="IPR036514">
    <property type="entry name" value="SGNH_hydro_sf"/>
</dbReference>
<protein>
    <submittedName>
        <fullName evidence="2">SGNH hydrolase</fullName>
    </submittedName>
</protein>
<dbReference type="SUPFAM" id="SSF52266">
    <property type="entry name" value="SGNH hydrolase"/>
    <property type="match status" value="1"/>
</dbReference>
<dbReference type="GO" id="GO:0016787">
    <property type="term" value="F:hydrolase activity"/>
    <property type="evidence" value="ECO:0007669"/>
    <property type="project" value="UniProtKB-KW"/>
</dbReference>
<dbReference type="PANTHER" id="PTHR43784">
    <property type="entry name" value="GDSL-LIKE LIPASE/ACYLHYDROLASE, PUTATIVE (AFU_ORTHOLOGUE AFUA_2G00820)-RELATED"/>
    <property type="match status" value="1"/>
</dbReference>
<name>A0A7W0I7W8_9ACTN</name>
<proteinExistence type="predicted"/>
<keyword evidence="2" id="KW-0378">Hydrolase</keyword>